<evidence type="ECO:0000256" key="1">
    <source>
        <dbReference type="ARBA" id="ARBA00022723"/>
    </source>
</evidence>
<keyword evidence="2 6" id="KW-0732">Signal</keyword>
<evidence type="ECO:0000256" key="6">
    <source>
        <dbReference type="SAM" id="SignalP"/>
    </source>
</evidence>
<dbReference type="PROSITE" id="PS51854">
    <property type="entry name" value="CSPG"/>
    <property type="match status" value="1"/>
</dbReference>
<evidence type="ECO:0000313" key="8">
    <source>
        <dbReference type="EMBL" id="MED6290533.1"/>
    </source>
</evidence>
<evidence type="ECO:0000259" key="7">
    <source>
        <dbReference type="Pfam" id="PF19309"/>
    </source>
</evidence>
<sequence length="612" mass="67546">MASIGSVLVLPSLMVLAVSSHSLVQVNSGVQVHRGHSVSITESDLKIQVDPSSSCKVEVVVNEPVTQRVGKLTPQMFDCSFLKDEVRYIHNGSPLLDDDTVLLRVYRFTSSDTQVEIVVLRVQVLDGGPNVVELGSTLLVVPQFFGLSNTINSTVLRIRTPGDLVCTVRLMTAETKVPMVGRLVHEEDSILRTGRQVQELCPGNKPCLHHATEVQFLKTSCQHFLSSGLKYQHLSPPSPQTDYIPIQVELREQTTRKLLESQALWLPVVIHGAVQNQPPKADFMASSILEVDQFILTPLSTATLDATDPETPQDRLVFNVTAPPAEGYITHLEDHTKLIRSFTWLDLHDMKVAYQPPNSSQSLRQNLQVEFQVIDGSFTSSQPILVYLSIRASETDAPRVSWNMGLELLEGQSRPITWKELQVVDKDNIDAVYLVAVDGPVHGRLSVRVWLSVGGCVSCWMLQRKDAVSPRRPSEHRLGTVTSGPIQRLQPNGRLPVSHTLFLQPVSAVMGLLPNTTFGPNYRVVSISWMASRFPSVLSLMRFGLATVRLSICRLTLAFCLPGTARQEVPVLGKDATVWPNGVLALPCLQAPTQTGYFSATAAGEAHTCWRR</sequence>
<dbReference type="InterPro" id="IPR039005">
    <property type="entry name" value="CSPG_rpt"/>
</dbReference>
<evidence type="ECO:0000256" key="4">
    <source>
        <dbReference type="ARBA" id="ARBA00023180"/>
    </source>
</evidence>
<organism evidence="8 9">
    <name type="scientific">Characodon lateralis</name>
    <dbReference type="NCBI Taxonomy" id="208331"/>
    <lineage>
        <taxon>Eukaryota</taxon>
        <taxon>Metazoa</taxon>
        <taxon>Chordata</taxon>
        <taxon>Craniata</taxon>
        <taxon>Vertebrata</taxon>
        <taxon>Euteleostomi</taxon>
        <taxon>Actinopterygii</taxon>
        <taxon>Neopterygii</taxon>
        <taxon>Teleostei</taxon>
        <taxon>Neoteleostei</taxon>
        <taxon>Acanthomorphata</taxon>
        <taxon>Ovalentaria</taxon>
        <taxon>Atherinomorphae</taxon>
        <taxon>Cyprinodontiformes</taxon>
        <taxon>Goodeidae</taxon>
        <taxon>Characodon</taxon>
    </lineage>
</organism>
<gene>
    <name evidence="8" type="ORF">CHARACLAT_014095</name>
</gene>
<feature type="signal peptide" evidence="6">
    <location>
        <begin position="1"/>
        <end position="20"/>
    </location>
</feature>
<dbReference type="Pfam" id="PF19309">
    <property type="entry name" value="Frem_N"/>
    <property type="match status" value="1"/>
</dbReference>
<evidence type="ECO:0000256" key="3">
    <source>
        <dbReference type="ARBA" id="ARBA00022737"/>
    </source>
</evidence>
<dbReference type="PANTHER" id="PTHR45739">
    <property type="entry name" value="MATRIX PROTEIN, PUTATIVE-RELATED"/>
    <property type="match status" value="1"/>
</dbReference>
<dbReference type="PANTHER" id="PTHR45739:SF3">
    <property type="entry name" value="FRAS-RELATED EXTRACELLULAR MATRIX PROTEIN 1B PRECURSOR"/>
    <property type="match status" value="1"/>
</dbReference>
<keyword evidence="4" id="KW-0325">Glycoprotein</keyword>
<protein>
    <recommendedName>
        <fullName evidence="7">FRAS1-related extracellular matrix protein N-terminal domain-containing protein</fullName>
    </recommendedName>
</protein>
<feature type="domain" description="FRAS1-related extracellular matrix protein N-terminal" evidence="7">
    <location>
        <begin position="24"/>
        <end position="247"/>
    </location>
</feature>
<evidence type="ECO:0000256" key="2">
    <source>
        <dbReference type="ARBA" id="ARBA00022729"/>
    </source>
</evidence>
<dbReference type="Proteomes" id="UP001352852">
    <property type="component" value="Unassembled WGS sequence"/>
</dbReference>
<name>A0ABU7EW15_9TELE</name>
<dbReference type="InterPro" id="IPR045658">
    <property type="entry name" value="FRAS1-rel_N"/>
</dbReference>
<dbReference type="InterPro" id="IPR051561">
    <property type="entry name" value="FRAS1_ECM"/>
</dbReference>
<feature type="chain" id="PRO_5045728028" description="FRAS1-related extracellular matrix protein N-terminal domain-containing protein" evidence="6">
    <location>
        <begin position="21"/>
        <end position="612"/>
    </location>
</feature>
<dbReference type="Pfam" id="PF16184">
    <property type="entry name" value="Cadherin_3"/>
    <property type="match status" value="2"/>
</dbReference>
<keyword evidence="1" id="KW-0479">Metal-binding</keyword>
<comment type="caution">
    <text evidence="8">The sequence shown here is derived from an EMBL/GenBank/DDBJ whole genome shotgun (WGS) entry which is preliminary data.</text>
</comment>
<proteinExistence type="predicted"/>
<feature type="repeat" description="CSPG" evidence="5">
    <location>
        <begin position="280"/>
        <end position="374"/>
    </location>
</feature>
<accession>A0ABU7EW15</accession>
<dbReference type="EMBL" id="JAHUTJ010066620">
    <property type="protein sequence ID" value="MED6290533.1"/>
    <property type="molecule type" value="Genomic_DNA"/>
</dbReference>
<evidence type="ECO:0000256" key="5">
    <source>
        <dbReference type="PROSITE-ProRule" id="PRU01201"/>
    </source>
</evidence>
<keyword evidence="3" id="KW-0677">Repeat</keyword>
<keyword evidence="9" id="KW-1185">Reference proteome</keyword>
<reference evidence="8 9" key="1">
    <citation type="submission" date="2021-06" db="EMBL/GenBank/DDBJ databases">
        <authorList>
            <person name="Palmer J.M."/>
        </authorList>
    </citation>
    <scope>NUCLEOTIDE SEQUENCE [LARGE SCALE GENOMIC DNA]</scope>
    <source>
        <strain evidence="8 9">CL_MEX2019</strain>
        <tissue evidence="8">Muscle</tissue>
    </source>
</reference>
<evidence type="ECO:0000313" key="9">
    <source>
        <dbReference type="Proteomes" id="UP001352852"/>
    </source>
</evidence>